<evidence type="ECO:0000313" key="2">
    <source>
        <dbReference type="Proteomes" id="UP000006265"/>
    </source>
</evidence>
<dbReference type="EMBL" id="AMRA01000054">
    <property type="protein sequence ID" value="EKF23757.1"/>
    <property type="molecule type" value="Genomic_DNA"/>
</dbReference>
<organism evidence="1 2">
    <name type="scientific">Mycolicibacterium hassiacum (strain DSM 44199 / CIP 105218 / JCM 12690 / 3849)</name>
    <name type="common">Mycobacterium hassiacum</name>
    <dbReference type="NCBI Taxonomy" id="1122247"/>
    <lineage>
        <taxon>Bacteria</taxon>
        <taxon>Bacillati</taxon>
        <taxon>Actinomycetota</taxon>
        <taxon>Actinomycetes</taxon>
        <taxon>Mycobacteriales</taxon>
        <taxon>Mycobacteriaceae</taxon>
        <taxon>Mycolicibacterium</taxon>
    </lineage>
</organism>
<evidence type="ECO:0000313" key="1">
    <source>
        <dbReference type="EMBL" id="EKF23757.1"/>
    </source>
</evidence>
<dbReference type="PATRIC" id="fig|1122247.3.peg.2044"/>
<dbReference type="RefSeq" id="WP_005627304.1">
    <property type="nucleotide sequence ID" value="NZ_AMRA01000054.1"/>
</dbReference>
<dbReference type="Proteomes" id="UP000006265">
    <property type="component" value="Unassembled WGS sequence"/>
</dbReference>
<proteinExistence type="predicted"/>
<dbReference type="AlphaFoldDB" id="K5BFC6"/>
<reference evidence="1 2" key="1">
    <citation type="journal article" date="2012" name="J. Bacteriol.">
        <title>Genome sequence of Mycobacterium hassiacum DSM 44199, a rare source of heat-stable mycobacterial proteins.</title>
        <authorList>
            <person name="Tiago I."/>
            <person name="Maranha A."/>
            <person name="Mendes V."/>
            <person name="Alarico S."/>
            <person name="Moynihan P.J."/>
            <person name="Clarke A.J."/>
            <person name="Macedo-Ribeiro S."/>
            <person name="Pereira P.J."/>
            <person name="Empadinhas N."/>
        </authorList>
    </citation>
    <scope>NUCLEOTIDE SEQUENCE [LARGE SCALE GENOMIC DNA]</scope>
    <source>
        <strain evidence="2">DSM 44199 / CIP 105218 / JCM 12690 / 3849</strain>
    </source>
</reference>
<protein>
    <submittedName>
        <fullName evidence="1">Uncharacterized protein</fullName>
    </submittedName>
</protein>
<comment type="caution">
    <text evidence="1">The sequence shown here is derived from an EMBL/GenBank/DDBJ whole genome shotgun (WGS) entry which is preliminary data.</text>
</comment>
<gene>
    <name evidence="1" type="ORF">C731_2125</name>
</gene>
<keyword evidence="2" id="KW-1185">Reference proteome</keyword>
<sequence>MFDDCGDGAVVDAITAASREQNAACGRESPAIGRLYARRAP</sequence>
<name>K5BFC6_MYCHD</name>
<accession>K5BFC6</accession>